<dbReference type="EMBL" id="JAGPYM010000001">
    <property type="protein sequence ID" value="KAH6899615.1"/>
    <property type="molecule type" value="Genomic_DNA"/>
</dbReference>
<comment type="caution">
    <text evidence="3">The sequence shown here is derived from an EMBL/GenBank/DDBJ whole genome shotgun (WGS) entry which is preliminary data.</text>
</comment>
<feature type="transmembrane region" description="Helical" evidence="1">
    <location>
        <begin position="42"/>
        <end position="59"/>
    </location>
</feature>
<keyword evidence="2" id="KW-0732">Signal</keyword>
<feature type="signal peptide" evidence="2">
    <location>
        <begin position="1"/>
        <end position="24"/>
    </location>
</feature>
<evidence type="ECO:0000313" key="4">
    <source>
        <dbReference type="Proteomes" id="UP000777438"/>
    </source>
</evidence>
<organism evidence="3 4">
    <name type="scientific">Thelonectria olida</name>
    <dbReference type="NCBI Taxonomy" id="1576542"/>
    <lineage>
        <taxon>Eukaryota</taxon>
        <taxon>Fungi</taxon>
        <taxon>Dikarya</taxon>
        <taxon>Ascomycota</taxon>
        <taxon>Pezizomycotina</taxon>
        <taxon>Sordariomycetes</taxon>
        <taxon>Hypocreomycetidae</taxon>
        <taxon>Hypocreales</taxon>
        <taxon>Nectriaceae</taxon>
        <taxon>Thelonectria</taxon>
    </lineage>
</organism>
<evidence type="ECO:0000313" key="3">
    <source>
        <dbReference type="EMBL" id="KAH6899615.1"/>
    </source>
</evidence>
<gene>
    <name evidence="3" type="ORF">B0T10DRAFT_468204</name>
</gene>
<keyword evidence="1" id="KW-0472">Membrane</keyword>
<reference evidence="3 4" key="1">
    <citation type="journal article" date="2021" name="Nat. Commun.">
        <title>Genetic determinants of endophytism in the Arabidopsis root mycobiome.</title>
        <authorList>
            <person name="Mesny F."/>
            <person name="Miyauchi S."/>
            <person name="Thiergart T."/>
            <person name="Pickel B."/>
            <person name="Atanasova L."/>
            <person name="Karlsson M."/>
            <person name="Huettel B."/>
            <person name="Barry K.W."/>
            <person name="Haridas S."/>
            <person name="Chen C."/>
            <person name="Bauer D."/>
            <person name="Andreopoulos W."/>
            <person name="Pangilinan J."/>
            <person name="LaButti K."/>
            <person name="Riley R."/>
            <person name="Lipzen A."/>
            <person name="Clum A."/>
            <person name="Drula E."/>
            <person name="Henrissat B."/>
            <person name="Kohler A."/>
            <person name="Grigoriev I.V."/>
            <person name="Martin F.M."/>
            <person name="Hacquard S."/>
        </authorList>
    </citation>
    <scope>NUCLEOTIDE SEQUENCE [LARGE SCALE GENOMIC DNA]</scope>
    <source>
        <strain evidence="3 4">MPI-CAGE-CH-0241</strain>
    </source>
</reference>
<evidence type="ECO:0008006" key="5">
    <source>
        <dbReference type="Google" id="ProtNLM"/>
    </source>
</evidence>
<name>A0A9P9AWC7_9HYPO</name>
<evidence type="ECO:0000256" key="1">
    <source>
        <dbReference type="SAM" id="Phobius"/>
    </source>
</evidence>
<accession>A0A9P9AWC7</accession>
<protein>
    <recommendedName>
        <fullName evidence="5">Secreted protein</fullName>
    </recommendedName>
</protein>
<evidence type="ECO:0000256" key="2">
    <source>
        <dbReference type="SAM" id="SignalP"/>
    </source>
</evidence>
<keyword evidence="4" id="KW-1185">Reference proteome</keyword>
<keyword evidence="1" id="KW-0812">Transmembrane</keyword>
<dbReference type="AlphaFoldDB" id="A0A9P9AWC7"/>
<feature type="non-terminal residue" evidence="3">
    <location>
        <position position="1"/>
    </location>
</feature>
<dbReference type="Proteomes" id="UP000777438">
    <property type="component" value="Unassembled WGS sequence"/>
</dbReference>
<sequence>AACFFFFFSLCLTWTAFIAPASWHDQIYGLVEVHLKRPVVSHMPFSLVPRLMVFGGTRFKRKYTFMGSLDS</sequence>
<keyword evidence="1" id="KW-1133">Transmembrane helix</keyword>
<feature type="chain" id="PRO_5040476628" description="Secreted protein" evidence="2">
    <location>
        <begin position="25"/>
        <end position="71"/>
    </location>
</feature>
<proteinExistence type="predicted"/>